<proteinExistence type="predicted"/>
<sequence length="473" mass="54072">MRLSRLFADEESTPYGLPNFDSTTAFVRAAASYLRGEQFPRLGMIHPKLAPLAKRVNGLSRETRAKIYTTGGANEGIDPDDLGEIDVERFREWVVDQYPERGYPAVIVGSSNGAAVHLAALLGVPFLPQTFLLPIRRSMGADEIREDVAWGAEHAPDFLENNPDVSLAQMHDPNQDRLMVRKLAYFRVKSRRLGEAYEEFLDTVLEPGGTIISLECEYDWPVVDVGDRHTFQLGGCGGLAPEEYYEGSETVAEFLRLQGTDRREWDVPEPDRRAPEAEWGFDPALREDLERAADERDYELRRLAFDDPRELSPFVADRYRDRYAARDRSVERLLVQSFALVEPWWTLRTGSVPYWTAFNTRSDVAHLEDYLERSDPYDEIRSTLFSHGMESAGLASIGEWKRVLSRARDEHGFVGVDEDEFPYDVETQVRYHDDLPDEIDARHPHPPAMAFDRFESIAEDVAEEYGLAWDRVD</sequence>
<dbReference type="EMBL" id="CP003929">
    <property type="protein sequence ID" value="AGB37873.1"/>
    <property type="molecule type" value="Genomic_DNA"/>
</dbReference>
<evidence type="ECO:0000313" key="1">
    <source>
        <dbReference type="EMBL" id="AGB37873.1"/>
    </source>
</evidence>
<dbReference type="KEGG" id="nou:Natoc_2087"/>
<dbReference type="OrthoDB" id="197170at2157"/>
<dbReference type="HOGENOM" id="CLU_590316_0_0_2"/>
<name>L0K183_9EURY</name>
<accession>L0K183</accession>
<gene>
    <name evidence="1" type="ORF">Natoc_2087</name>
</gene>
<dbReference type="Proteomes" id="UP000010878">
    <property type="component" value="Chromosome"/>
</dbReference>
<organism evidence="1 2">
    <name type="scientific">Natronococcus occultus SP4</name>
    <dbReference type="NCBI Taxonomy" id="694430"/>
    <lineage>
        <taxon>Archaea</taxon>
        <taxon>Methanobacteriati</taxon>
        <taxon>Methanobacteriota</taxon>
        <taxon>Stenosarchaea group</taxon>
        <taxon>Halobacteria</taxon>
        <taxon>Halobacteriales</taxon>
        <taxon>Natrialbaceae</taxon>
        <taxon>Natronococcus</taxon>
    </lineage>
</organism>
<evidence type="ECO:0000313" key="2">
    <source>
        <dbReference type="Proteomes" id="UP000010878"/>
    </source>
</evidence>
<reference evidence="1 2" key="1">
    <citation type="submission" date="2012-11" db="EMBL/GenBank/DDBJ databases">
        <title>FINISHED of Natronococcus occultus SP4, DSM 3396.</title>
        <authorList>
            <consortium name="DOE Joint Genome Institute"/>
            <person name="Eisen J."/>
            <person name="Huntemann M."/>
            <person name="Wei C.-L."/>
            <person name="Han J."/>
            <person name="Detter J.C."/>
            <person name="Han C."/>
            <person name="Tapia R."/>
            <person name="Chen A."/>
            <person name="Kyrpides N."/>
            <person name="Mavromatis K."/>
            <person name="Markowitz V."/>
            <person name="Szeto E."/>
            <person name="Ivanova N."/>
            <person name="Mikhailova N."/>
            <person name="Ovchinnikova G."/>
            <person name="Pagani I."/>
            <person name="Pati A."/>
            <person name="Goodwin L."/>
            <person name="Nordberg H.P."/>
            <person name="Cantor M.N."/>
            <person name="Hua S.X."/>
            <person name="Woyke T."/>
            <person name="Eisen J."/>
            <person name="Klenk H.-P."/>
            <person name="Klenk H.-P."/>
        </authorList>
    </citation>
    <scope>NUCLEOTIDE SEQUENCE [LARGE SCALE GENOMIC DNA]</scope>
    <source>
        <strain evidence="1 2">SP4</strain>
    </source>
</reference>
<dbReference type="STRING" id="694430.Natoc_2087"/>
<dbReference type="RefSeq" id="WP_015321317.1">
    <property type="nucleotide sequence ID" value="NC_019974.1"/>
</dbReference>
<dbReference type="GeneID" id="14403771"/>
<dbReference type="eggNOG" id="arCOG13473">
    <property type="taxonomic scope" value="Archaea"/>
</dbReference>
<dbReference type="AlphaFoldDB" id="L0K183"/>
<protein>
    <submittedName>
        <fullName evidence="1">Uncharacterized protein</fullName>
    </submittedName>
</protein>
<keyword evidence="2" id="KW-1185">Reference proteome</keyword>